<keyword evidence="1" id="KW-0472">Membrane</keyword>
<dbReference type="Proteomes" id="UP000003980">
    <property type="component" value="Unassembled WGS sequence"/>
</dbReference>
<dbReference type="Pfam" id="PF12840">
    <property type="entry name" value="HTH_20"/>
    <property type="match status" value="1"/>
</dbReference>
<accession>H2C909</accession>
<dbReference type="AlphaFoldDB" id="H2C909"/>
<gene>
    <name evidence="2" type="ORF">MetMK1DRAFT_00030780</name>
</gene>
<proteinExistence type="predicted"/>
<dbReference type="InterPro" id="IPR036390">
    <property type="entry name" value="WH_DNA-bd_sf"/>
</dbReference>
<name>H2C909_9CREN</name>
<dbReference type="OrthoDB" id="9395at2157"/>
<protein>
    <submittedName>
        <fullName evidence="2">Uncharacterized protein</fullName>
    </submittedName>
</protein>
<organism evidence="2 3">
    <name type="scientific">Metallosphaera yellowstonensis MK1</name>
    <dbReference type="NCBI Taxonomy" id="671065"/>
    <lineage>
        <taxon>Archaea</taxon>
        <taxon>Thermoproteota</taxon>
        <taxon>Thermoprotei</taxon>
        <taxon>Sulfolobales</taxon>
        <taxon>Sulfolobaceae</taxon>
        <taxon>Metallosphaera</taxon>
    </lineage>
</organism>
<dbReference type="InterPro" id="IPR036388">
    <property type="entry name" value="WH-like_DNA-bd_sf"/>
</dbReference>
<keyword evidence="1" id="KW-1133">Transmembrane helix</keyword>
<keyword evidence="3" id="KW-1185">Reference proteome</keyword>
<dbReference type="SUPFAM" id="SSF46785">
    <property type="entry name" value="Winged helix' DNA-binding domain"/>
    <property type="match status" value="1"/>
</dbReference>
<sequence length="139" mass="16083">MEILYGTRRKIYYYLLRQREPVSLRKIQRELNLSSPSLALYHLRKLEEMGLVKETSEGYTVKKLVLGDYIKVANILIPRSAFLASFFITSLILLWILTSLNPFAVPLFSSVIIAVPASIYIVDVVRKYFELHSGRSRED</sequence>
<keyword evidence="1" id="KW-0812">Transmembrane</keyword>
<evidence type="ECO:0000313" key="3">
    <source>
        <dbReference type="Proteomes" id="UP000003980"/>
    </source>
</evidence>
<dbReference type="HOGENOM" id="CLU_155018_0_0_2"/>
<dbReference type="RefSeq" id="WP_009075269.1">
    <property type="nucleotide sequence ID" value="NZ_JH597770.1"/>
</dbReference>
<dbReference type="CDD" id="cd00090">
    <property type="entry name" value="HTH_ARSR"/>
    <property type="match status" value="1"/>
</dbReference>
<dbReference type="InterPro" id="IPR011991">
    <property type="entry name" value="ArsR-like_HTH"/>
</dbReference>
<dbReference type="eggNOG" id="arCOG05900">
    <property type="taxonomic scope" value="Archaea"/>
</dbReference>
<evidence type="ECO:0000313" key="2">
    <source>
        <dbReference type="EMBL" id="EHP68635.1"/>
    </source>
</evidence>
<dbReference type="EMBL" id="JH597770">
    <property type="protein sequence ID" value="EHP68635.1"/>
    <property type="molecule type" value="Genomic_DNA"/>
</dbReference>
<evidence type="ECO:0000256" key="1">
    <source>
        <dbReference type="SAM" id="Phobius"/>
    </source>
</evidence>
<feature type="transmembrane region" description="Helical" evidence="1">
    <location>
        <begin position="103"/>
        <end position="125"/>
    </location>
</feature>
<feature type="transmembrane region" description="Helical" evidence="1">
    <location>
        <begin position="80"/>
        <end position="97"/>
    </location>
</feature>
<reference evidence="2 3" key="1">
    <citation type="submission" date="2012-01" db="EMBL/GenBank/DDBJ databases">
        <title>Improved High-Quality Draft sequence of Metallosphaera yellowstonensis MK1.</title>
        <authorList>
            <consortium name="US DOE Joint Genome Institute"/>
            <person name="Lucas S."/>
            <person name="Han J."/>
            <person name="Cheng J.-F."/>
            <person name="Goodwin L."/>
            <person name="Pitluck S."/>
            <person name="Peters L."/>
            <person name="Teshima H."/>
            <person name="Detter J.C."/>
            <person name="Han C."/>
            <person name="Tapia R."/>
            <person name="Land M."/>
            <person name="Hauser L."/>
            <person name="Kyrpides N."/>
            <person name="Kozubal M."/>
            <person name="Macur R.E."/>
            <person name="Jay Z."/>
            <person name="Inskeep W."/>
            <person name="Woyke T."/>
        </authorList>
    </citation>
    <scope>NUCLEOTIDE SEQUENCE [LARGE SCALE GENOMIC DNA]</scope>
    <source>
        <strain evidence="2 3">MK1</strain>
    </source>
</reference>
<dbReference type="Gene3D" id="1.10.10.10">
    <property type="entry name" value="Winged helix-like DNA-binding domain superfamily/Winged helix DNA-binding domain"/>
    <property type="match status" value="1"/>
</dbReference>